<proteinExistence type="predicted"/>
<organism evidence="3">
    <name type="scientific">freshwater metagenome</name>
    <dbReference type="NCBI Taxonomy" id="449393"/>
    <lineage>
        <taxon>unclassified sequences</taxon>
        <taxon>metagenomes</taxon>
        <taxon>ecological metagenomes</taxon>
    </lineage>
</organism>
<dbReference type="SUPFAM" id="SSF46955">
    <property type="entry name" value="Putative DNA-binding domain"/>
    <property type="match status" value="1"/>
</dbReference>
<dbReference type="GO" id="GO:0003677">
    <property type="term" value="F:DNA binding"/>
    <property type="evidence" value="ECO:0007669"/>
    <property type="project" value="UniProtKB-KW"/>
</dbReference>
<dbReference type="EMBL" id="CAEZUW010000060">
    <property type="protein sequence ID" value="CAB4612146.1"/>
    <property type="molecule type" value="Genomic_DNA"/>
</dbReference>
<evidence type="ECO:0000313" key="3">
    <source>
        <dbReference type="EMBL" id="CAB4612146.1"/>
    </source>
</evidence>
<dbReference type="PROSITE" id="PS50937">
    <property type="entry name" value="HTH_MERR_2"/>
    <property type="match status" value="1"/>
</dbReference>
<dbReference type="GO" id="GO:0003700">
    <property type="term" value="F:DNA-binding transcription factor activity"/>
    <property type="evidence" value="ECO:0007669"/>
    <property type="project" value="InterPro"/>
</dbReference>
<dbReference type="PANTHER" id="PTHR30204">
    <property type="entry name" value="REDOX-CYCLING DRUG-SENSING TRANSCRIPTIONAL ACTIVATOR SOXR"/>
    <property type="match status" value="1"/>
</dbReference>
<dbReference type="InterPro" id="IPR009061">
    <property type="entry name" value="DNA-bd_dom_put_sf"/>
</dbReference>
<keyword evidence="1" id="KW-0238">DNA-binding</keyword>
<dbReference type="Pfam" id="PF13411">
    <property type="entry name" value="MerR_1"/>
    <property type="match status" value="1"/>
</dbReference>
<evidence type="ECO:0000256" key="1">
    <source>
        <dbReference type="ARBA" id="ARBA00023125"/>
    </source>
</evidence>
<accession>A0A6J6HGR1</accession>
<feature type="domain" description="HTH merR-type" evidence="2">
    <location>
        <begin position="33"/>
        <end position="91"/>
    </location>
</feature>
<dbReference type="Gene3D" id="1.10.1660.10">
    <property type="match status" value="1"/>
</dbReference>
<dbReference type="PANTHER" id="PTHR30204:SF89">
    <property type="entry name" value="HTH MERR-TYPE DOMAIN-CONTAINING PROTEIN"/>
    <property type="match status" value="1"/>
</dbReference>
<dbReference type="CDD" id="cd00592">
    <property type="entry name" value="HTH_MerR-like"/>
    <property type="match status" value="1"/>
</dbReference>
<dbReference type="InterPro" id="IPR000551">
    <property type="entry name" value="MerR-type_HTH_dom"/>
</dbReference>
<dbReference type="InterPro" id="IPR047057">
    <property type="entry name" value="MerR_fam"/>
</dbReference>
<gene>
    <name evidence="3" type="ORF">UFOPK1855_00482</name>
</gene>
<name>A0A6J6HGR1_9ZZZZ</name>
<dbReference type="AlphaFoldDB" id="A0A6J6HGR1"/>
<protein>
    <submittedName>
        <fullName evidence="3">Unannotated protein</fullName>
    </submittedName>
</protein>
<sequence length="234" mass="25944">MAQIAQVTSINARSAKLFTIGQVLSLLQPNFPDLSPSKLRFLEEQKLVFPQRTESGYRKYTEQDVERVKIALELQRDKYLPLKVIRQYLSDIDEGKTPTLPGTNATVTDHLRQAPTKKFTELELISETAITPALIEDARQVGLLADAPYAAADVEIAKAIVHLQRFGIAPRHLRGIKAAADREIGIIEGVVAPVLAKHDTASRSRAAHYALEISNQFAAIHSELVRSVISKMDQ</sequence>
<evidence type="ECO:0000259" key="2">
    <source>
        <dbReference type="PROSITE" id="PS50937"/>
    </source>
</evidence>
<dbReference type="SMART" id="SM00422">
    <property type="entry name" value="HTH_MERR"/>
    <property type="match status" value="1"/>
</dbReference>
<reference evidence="3" key="1">
    <citation type="submission" date="2020-05" db="EMBL/GenBank/DDBJ databases">
        <authorList>
            <person name="Chiriac C."/>
            <person name="Salcher M."/>
            <person name="Ghai R."/>
            <person name="Kavagutti S V."/>
        </authorList>
    </citation>
    <scope>NUCLEOTIDE SEQUENCE</scope>
</reference>